<dbReference type="GO" id="GO:0016787">
    <property type="term" value="F:hydrolase activity"/>
    <property type="evidence" value="ECO:0007669"/>
    <property type="project" value="UniProtKB-KW"/>
</dbReference>
<comment type="cofactor">
    <cofactor evidence="1">
        <name>Mg(2+)</name>
        <dbReference type="ChEBI" id="CHEBI:18420"/>
    </cofactor>
</comment>
<evidence type="ECO:0000256" key="1">
    <source>
        <dbReference type="ARBA" id="ARBA00001946"/>
    </source>
</evidence>
<evidence type="ECO:0000256" key="3">
    <source>
        <dbReference type="ARBA" id="ARBA00022723"/>
    </source>
</evidence>
<reference evidence="8 9" key="1">
    <citation type="submission" date="2018-07" db="EMBL/GenBank/DDBJ databases">
        <title>Genome sequences of Haloplanus sp. CBA1113.</title>
        <authorList>
            <person name="Kim Y.B."/>
            <person name="Roh S.W."/>
        </authorList>
    </citation>
    <scope>NUCLEOTIDE SEQUENCE [LARGE SCALE GENOMIC DNA]</scope>
    <source>
        <strain evidence="8 9">CBA1113</strain>
    </source>
</reference>
<comment type="similarity">
    <text evidence="6">Belongs to the PINc/VapC protein family.</text>
</comment>
<dbReference type="Gene3D" id="3.40.50.1010">
    <property type="entry name" value="5'-nuclease"/>
    <property type="match status" value="1"/>
</dbReference>
<dbReference type="Pfam" id="PF01850">
    <property type="entry name" value="PIN"/>
    <property type="match status" value="1"/>
</dbReference>
<keyword evidence="4" id="KW-0378">Hydrolase</keyword>
<evidence type="ECO:0000313" key="9">
    <source>
        <dbReference type="Proteomes" id="UP000253273"/>
    </source>
</evidence>
<evidence type="ECO:0000256" key="4">
    <source>
        <dbReference type="ARBA" id="ARBA00022801"/>
    </source>
</evidence>
<keyword evidence="3" id="KW-0479">Metal-binding</keyword>
<keyword evidence="9" id="KW-1185">Reference proteome</keyword>
<dbReference type="CDD" id="cd18739">
    <property type="entry name" value="PIN_VapC4-5_FitB-like"/>
    <property type="match status" value="1"/>
</dbReference>
<keyword evidence="2" id="KW-0540">Nuclease</keyword>
<accession>A0A345E049</accession>
<dbReference type="GO" id="GO:0046872">
    <property type="term" value="F:metal ion binding"/>
    <property type="evidence" value="ECO:0007669"/>
    <property type="project" value="UniProtKB-KW"/>
</dbReference>
<dbReference type="PANTHER" id="PTHR33653:SF1">
    <property type="entry name" value="RIBONUCLEASE VAPC2"/>
    <property type="match status" value="1"/>
</dbReference>
<dbReference type="KEGG" id="haj:DU500_03480"/>
<gene>
    <name evidence="8" type="ORF">DU500_03480</name>
</gene>
<evidence type="ECO:0000259" key="7">
    <source>
        <dbReference type="Pfam" id="PF01850"/>
    </source>
</evidence>
<dbReference type="AlphaFoldDB" id="A0A345E049"/>
<protein>
    <submittedName>
        <fullName evidence="8">Type II toxin-antitoxin system VapC family toxin</fullName>
    </submittedName>
</protein>
<evidence type="ECO:0000256" key="5">
    <source>
        <dbReference type="ARBA" id="ARBA00022842"/>
    </source>
</evidence>
<dbReference type="GO" id="GO:0004518">
    <property type="term" value="F:nuclease activity"/>
    <property type="evidence" value="ECO:0007669"/>
    <property type="project" value="UniProtKB-KW"/>
</dbReference>
<proteinExistence type="inferred from homology"/>
<keyword evidence="5" id="KW-0460">Magnesium</keyword>
<dbReference type="Proteomes" id="UP000253273">
    <property type="component" value="Chromosome"/>
</dbReference>
<dbReference type="InterPro" id="IPR029060">
    <property type="entry name" value="PIN-like_dom_sf"/>
</dbReference>
<evidence type="ECO:0000256" key="6">
    <source>
        <dbReference type="ARBA" id="ARBA00038093"/>
    </source>
</evidence>
<evidence type="ECO:0000313" key="8">
    <source>
        <dbReference type="EMBL" id="AXG05571.1"/>
    </source>
</evidence>
<dbReference type="InterPro" id="IPR002716">
    <property type="entry name" value="PIN_dom"/>
</dbReference>
<evidence type="ECO:0000256" key="2">
    <source>
        <dbReference type="ARBA" id="ARBA00022722"/>
    </source>
</evidence>
<sequence length="156" mass="17742">MERHGHRRGRRGSQSGDGRRFRGRAVKLLDSSFCADFLRGRNAAKSYRLDHQDESLVLSAVGYYELYHGAVKEGRDPARVDDLLPWVERIDYDRAHALEGARIRQELEAQGERLQHPDMMLAGVARSLGVPVVTADGGFERVDGLDVENHRELYRE</sequence>
<dbReference type="EMBL" id="CP031150">
    <property type="protein sequence ID" value="AXG05571.1"/>
    <property type="molecule type" value="Genomic_DNA"/>
</dbReference>
<dbReference type="InterPro" id="IPR050556">
    <property type="entry name" value="Type_II_TA_system_RNase"/>
</dbReference>
<name>A0A345E049_9EURY</name>
<organism evidence="8 9">
    <name type="scientific">Haloplanus rubicundus</name>
    <dbReference type="NCBI Taxonomy" id="1547898"/>
    <lineage>
        <taxon>Archaea</taxon>
        <taxon>Methanobacteriati</taxon>
        <taxon>Methanobacteriota</taxon>
        <taxon>Stenosarchaea group</taxon>
        <taxon>Halobacteria</taxon>
        <taxon>Halobacteriales</taxon>
        <taxon>Haloferacaceae</taxon>
        <taxon>Haloplanus</taxon>
    </lineage>
</organism>
<feature type="domain" description="PIN" evidence="7">
    <location>
        <begin position="28"/>
        <end position="144"/>
    </location>
</feature>
<dbReference type="PANTHER" id="PTHR33653">
    <property type="entry name" value="RIBONUCLEASE VAPC2"/>
    <property type="match status" value="1"/>
</dbReference>
<dbReference type="SUPFAM" id="SSF88723">
    <property type="entry name" value="PIN domain-like"/>
    <property type="match status" value="1"/>
</dbReference>